<evidence type="ECO:0000256" key="7">
    <source>
        <dbReference type="ARBA" id="ARBA00023136"/>
    </source>
</evidence>
<evidence type="ECO:0000256" key="3">
    <source>
        <dbReference type="ARBA" id="ARBA00022737"/>
    </source>
</evidence>
<dbReference type="InterPro" id="IPR036322">
    <property type="entry name" value="WD40_repeat_dom_sf"/>
</dbReference>
<evidence type="ECO:0000256" key="8">
    <source>
        <dbReference type="ARBA" id="ARBA00038415"/>
    </source>
</evidence>
<feature type="compositionally biased region" description="Basic and acidic residues" evidence="12">
    <location>
        <begin position="317"/>
        <end position="329"/>
    </location>
</feature>
<dbReference type="PANTHER" id="PTHR19855">
    <property type="entry name" value="WD40 REPEAT PROTEIN 12, 37"/>
    <property type="match status" value="1"/>
</dbReference>
<evidence type="ECO:0000256" key="9">
    <source>
        <dbReference type="ARBA" id="ARBA00039789"/>
    </source>
</evidence>
<comment type="subcellular location">
    <subcellularLocation>
        <location evidence="1">Mitochondrion outer membrane</location>
        <topology evidence="1">Peripheral membrane protein</topology>
        <orientation evidence="1">Cytoplasmic side</orientation>
    </subcellularLocation>
</comment>
<keyword evidence="7" id="KW-0472">Membrane</keyword>
<keyword evidence="3" id="KW-0677">Repeat</keyword>
<evidence type="ECO:0000256" key="1">
    <source>
        <dbReference type="ARBA" id="ARBA00004570"/>
    </source>
</evidence>
<evidence type="ECO:0000256" key="2">
    <source>
        <dbReference type="ARBA" id="ARBA00022574"/>
    </source>
</evidence>
<feature type="repeat" description="WD" evidence="11">
    <location>
        <begin position="411"/>
        <end position="443"/>
    </location>
</feature>
<feature type="region of interest" description="Disordered" evidence="12">
    <location>
        <begin position="451"/>
        <end position="495"/>
    </location>
</feature>
<protein>
    <recommendedName>
        <fullName evidence="9">Mitochondrial division protein 1</fullName>
    </recommendedName>
</protein>
<proteinExistence type="inferred from homology"/>
<sequence>MTSRGRSTSPRRTHPRHSHHHHSASAEDSEAFLNTRQLEQFSRTVHATASQLLSSSNSATAATHDTHHNDSYRNALTSLHSSARRPYIQRSVFSLARASPRELLRTQFSSGEVEQRALSYIPEDLIRSAPEGRSPFSLFEGFRASLPEKDSDEGEGDGRGGRRKKLGRHGSKKLLTAGGGAEAEEEKGGAPQMVRMRRDKARLDHRLEMMGIRKTMCTSEIKEIDAKIANLNTMRKITLDRLAGLEGEEHDLEQAVGDLQEKLEEMQEQMDDAAALAKESAQQADDQKEEQARQTERDGSGHDEENEAADGFMSESIYERLPKSRDSPRNKNKTKRRGTGGQRMTPGRRKISMPVLHEHMEPGSRIRELPAHTDTITALDFDAPFGTMVTAALDDTVRVWDLSAGRCMGMLDGHLSSVRCLQVDDQLVATGSMDASIRLWDLSQADYNPISNATAPSADHNEGEEDDDALFAPSDSSSPSTAKAAPPPPPNAMADCHLFTLSAHVDEVTALHMHNSNNTGGRTPPTLVSGSADKTLRQWDLATGRCVQTLDVLWAAAAQPQPTVVSPPTANADDPTTGILSDGTSSSSSWWRNAASTPSRLTTATASSSADFVGALQVFETALACGTADGVVRLWDLRSGMVHRSLVGHTGPVTSLQFDDVFLVTGSRDRSIRIWDLRTGSIYDAFAYDNPITSMQFDARRIACAAGEDVVKVYDKADARQWDLGAGVVGMDGENVGEGEEAMRSKPGIVERVRVKEGFLVEGRRDGVVGVWSC</sequence>
<dbReference type="InterPro" id="IPR015943">
    <property type="entry name" value="WD40/YVTN_repeat-like_dom_sf"/>
</dbReference>
<evidence type="ECO:0000256" key="5">
    <source>
        <dbReference type="ARBA" id="ARBA00023054"/>
    </source>
</evidence>
<feature type="region of interest" description="Disordered" evidence="12">
    <location>
        <begin position="145"/>
        <end position="191"/>
    </location>
</feature>
<evidence type="ECO:0000313" key="14">
    <source>
        <dbReference type="Proteomes" id="UP000281677"/>
    </source>
</evidence>
<dbReference type="Proteomes" id="UP000281677">
    <property type="component" value="Unassembled WGS sequence"/>
</dbReference>
<feature type="repeat" description="WD" evidence="11">
    <location>
        <begin position="501"/>
        <end position="549"/>
    </location>
</feature>
<feature type="region of interest" description="Disordered" evidence="12">
    <location>
        <begin position="1"/>
        <end position="30"/>
    </location>
</feature>
<dbReference type="PRINTS" id="PR00320">
    <property type="entry name" value="GPROTEINBRPT"/>
</dbReference>
<dbReference type="Gene3D" id="2.130.10.10">
    <property type="entry name" value="YVTN repeat-like/Quinoprotein amine dehydrogenase"/>
    <property type="match status" value="2"/>
</dbReference>
<dbReference type="SMART" id="SM00320">
    <property type="entry name" value="WD40"/>
    <property type="match status" value="6"/>
</dbReference>
<evidence type="ECO:0000256" key="6">
    <source>
        <dbReference type="ARBA" id="ARBA00023128"/>
    </source>
</evidence>
<feature type="compositionally biased region" description="Basic residues" evidence="12">
    <location>
        <begin position="161"/>
        <end position="172"/>
    </location>
</feature>
<dbReference type="CDD" id="cd22881">
    <property type="entry name" value="Mdv1_N"/>
    <property type="match status" value="1"/>
</dbReference>
<dbReference type="EMBL" id="QWIT01000413">
    <property type="protein sequence ID" value="RMZ24477.1"/>
    <property type="molecule type" value="Genomic_DNA"/>
</dbReference>
<evidence type="ECO:0000256" key="12">
    <source>
        <dbReference type="SAM" id="MobiDB-lite"/>
    </source>
</evidence>
<dbReference type="Gene3D" id="6.10.280.220">
    <property type="match status" value="1"/>
</dbReference>
<feature type="compositionally biased region" description="Low complexity" evidence="12">
    <location>
        <begin position="470"/>
        <end position="484"/>
    </location>
</feature>
<dbReference type="OrthoDB" id="496at2759"/>
<keyword evidence="6" id="KW-0496">Mitochondrion</keyword>
<dbReference type="GO" id="GO:0016559">
    <property type="term" value="P:peroxisome fission"/>
    <property type="evidence" value="ECO:0007669"/>
    <property type="project" value="TreeGrafter"/>
</dbReference>
<accession>A0A3M7IFZ9</accession>
<dbReference type="GO" id="GO:0000266">
    <property type="term" value="P:mitochondrial fission"/>
    <property type="evidence" value="ECO:0007669"/>
    <property type="project" value="TreeGrafter"/>
</dbReference>
<dbReference type="InterPro" id="IPR019775">
    <property type="entry name" value="WD40_repeat_CS"/>
</dbReference>
<feature type="region of interest" description="Disordered" evidence="12">
    <location>
        <begin position="267"/>
        <end position="350"/>
    </location>
</feature>
<keyword evidence="4" id="KW-1000">Mitochondrion outer membrane</keyword>
<feature type="compositionally biased region" description="Low complexity" evidence="12">
    <location>
        <begin position="272"/>
        <end position="284"/>
    </location>
</feature>
<feature type="repeat" description="WD" evidence="11">
    <location>
        <begin position="646"/>
        <end position="685"/>
    </location>
</feature>
<evidence type="ECO:0000313" key="13">
    <source>
        <dbReference type="EMBL" id="RMZ24477.1"/>
    </source>
</evidence>
<dbReference type="PROSITE" id="PS00678">
    <property type="entry name" value="WD_REPEATS_1"/>
    <property type="match status" value="3"/>
</dbReference>
<reference evidence="13 14" key="1">
    <citation type="journal article" date="2018" name="BMC Genomics">
        <title>Genomic evidence for intraspecific hybridization in a clonal and extremely halotolerant yeast.</title>
        <authorList>
            <person name="Gostincar C."/>
            <person name="Stajich J.E."/>
            <person name="Zupancic J."/>
            <person name="Zalar P."/>
            <person name="Gunde-Cimerman N."/>
        </authorList>
    </citation>
    <scope>NUCLEOTIDE SEQUENCE [LARGE SCALE GENOMIC DNA]</scope>
    <source>
        <strain evidence="13 14">EXF-120</strain>
    </source>
</reference>
<dbReference type="AlphaFoldDB" id="A0A3M7IFZ9"/>
<dbReference type="PANTHER" id="PTHR19855:SF28">
    <property type="entry name" value="CCR4-ASSOCIATED FACTOR 4"/>
    <property type="match status" value="1"/>
</dbReference>
<keyword evidence="2 11" id="KW-0853">WD repeat</keyword>
<dbReference type="GO" id="GO:0005741">
    <property type="term" value="C:mitochondrial outer membrane"/>
    <property type="evidence" value="ECO:0007669"/>
    <property type="project" value="UniProtKB-SubCell"/>
</dbReference>
<dbReference type="Pfam" id="PF00400">
    <property type="entry name" value="WD40"/>
    <property type="match status" value="4"/>
</dbReference>
<organism evidence="13 14">
    <name type="scientific">Hortaea werneckii</name>
    <name type="common">Black yeast</name>
    <name type="synonym">Cladosporium werneckii</name>
    <dbReference type="NCBI Taxonomy" id="91943"/>
    <lineage>
        <taxon>Eukaryota</taxon>
        <taxon>Fungi</taxon>
        <taxon>Dikarya</taxon>
        <taxon>Ascomycota</taxon>
        <taxon>Pezizomycotina</taxon>
        <taxon>Dothideomycetes</taxon>
        <taxon>Dothideomycetidae</taxon>
        <taxon>Mycosphaerellales</taxon>
        <taxon>Teratosphaeriaceae</taxon>
        <taxon>Hortaea</taxon>
    </lineage>
</organism>
<feature type="compositionally biased region" description="Basic and acidic residues" evidence="12">
    <location>
        <begin position="285"/>
        <end position="303"/>
    </location>
</feature>
<comment type="caution">
    <text evidence="13">The sequence shown here is derived from an EMBL/GenBank/DDBJ whole genome shotgun (WGS) entry which is preliminary data.</text>
</comment>
<feature type="region of interest" description="Disordered" evidence="12">
    <location>
        <begin position="562"/>
        <end position="585"/>
    </location>
</feature>
<evidence type="ECO:0000256" key="4">
    <source>
        <dbReference type="ARBA" id="ARBA00022787"/>
    </source>
</evidence>
<keyword evidence="5" id="KW-0175">Coiled coil</keyword>
<dbReference type="CDD" id="cd00200">
    <property type="entry name" value="WD40"/>
    <property type="match status" value="1"/>
</dbReference>
<gene>
    <name evidence="13" type="ORF">D0859_11485</name>
</gene>
<evidence type="ECO:0000256" key="10">
    <source>
        <dbReference type="ARBA" id="ARBA00043913"/>
    </source>
</evidence>
<dbReference type="SUPFAM" id="SSF50978">
    <property type="entry name" value="WD40 repeat-like"/>
    <property type="match status" value="1"/>
</dbReference>
<dbReference type="InterPro" id="IPR020472">
    <property type="entry name" value="WD40_PAC1"/>
</dbReference>
<feature type="repeat" description="WD" evidence="11">
    <location>
        <begin position="369"/>
        <end position="410"/>
    </location>
</feature>
<comment type="similarity">
    <text evidence="8">Belongs to the WD repeat MDV1/CAF4 family.</text>
</comment>
<evidence type="ECO:0000256" key="11">
    <source>
        <dbReference type="PROSITE-ProRule" id="PRU00221"/>
    </source>
</evidence>
<feature type="repeat" description="WD" evidence="11">
    <location>
        <begin position="623"/>
        <end position="645"/>
    </location>
</feature>
<dbReference type="PROSITE" id="PS50082">
    <property type="entry name" value="WD_REPEATS_2"/>
    <property type="match status" value="5"/>
</dbReference>
<dbReference type="InterPro" id="IPR001680">
    <property type="entry name" value="WD40_rpt"/>
</dbReference>
<name>A0A3M7IFZ9_HORWE</name>
<comment type="function">
    <text evidence="10">Involved in mitochondrial fission. Acts as an adapter protein required to form mitochondrial fission complexes. Formation of these complexes is required to promote constriction and fission of the mitochondrial compartment at a late step in mitochondrial division.</text>
</comment>
<dbReference type="FunFam" id="2.130.10.10:FF:000881">
    <property type="entry name" value="Mitochondrial division protein 1"/>
    <property type="match status" value="1"/>
</dbReference>
<dbReference type="VEuPathDB" id="FungiDB:BTJ68_13870"/>
<feature type="compositionally biased region" description="Basic residues" evidence="12">
    <location>
        <begin position="9"/>
        <end position="23"/>
    </location>
</feature>
<dbReference type="PROSITE" id="PS50294">
    <property type="entry name" value="WD_REPEATS_REGION"/>
    <property type="match status" value="3"/>
</dbReference>